<keyword evidence="3" id="KW-1185">Reference proteome</keyword>
<name>A0A9P7FNA6_9AGAR</name>
<feature type="region of interest" description="Disordered" evidence="1">
    <location>
        <begin position="130"/>
        <end position="151"/>
    </location>
</feature>
<dbReference type="EMBL" id="JABCKI010006149">
    <property type="protein sequence ID" value="KAG5635207.1"/>
    <property type="molecule type" value="Genomic_DNA"/>
</dbReference>
<dbReference type="Proteomes" id="UP000717328">
    <property type="component" value="Unassembled WGS sequence"/>
</dbReference>
<reference evidence="2" key="2">
    <citation type="submission" date="2021-10" db="EMBL/GenBank/DDBJ databases">
        <title>Phylogenomics reveals ancestral predisposition of the termite-cultivated fungus Termitomyces towards a domesticated lifestyle.</title>
        <authorList>
            <person name="Auxier B."/>
            <person name="Grum-Grzhimaylo A."/>
            <person name="Cardenas M.E."/>
            <person name="Lodge J.D."/>
            <person name="Laessoe T."/>
            <person name="Pedersen O."/>
            <person name="Smith M.E."/>
            <person name="Kuyper T.W."/>
            <person name="Franco-Molano E.A."/>
            <person name="Baroni T.J."/>
            <person name="Aanen D.K."/>
        </authorList>
    </citation>
    <scope>NUCLEOTIDE SEQUENCE</scope>
    <source>
        <strain evidence="2">D49</strain>
    </source>
</reference>
<evidence type="ECO:0000313" key="3">
    <source>
        <dbReference type="Proteomes" id="UP000717328"/>
    </source>
</evidence>
<organism evidence="2 3">
    <name type="scientific">Sphagnurus paluster</name>
    <dbReference type="NCBI Taxonomy" id="117069"/>
    <lineage>
        <taxon>Eukaryota</taxon>
        <taxon>Fungi</taxon>
        <taxon>Dikarya</taxon>
        <taxon>Basidiomycota</taxon>
        <taxon>Agaricomycotina</taxon>
        <taxon>Agaricomycetes</taxon>
        <taxon>Agaricomycetidae</taxon>
        <taxon>Agaricales</taxon>
        <taxon>Tricholomatineae</taxon>
        <taxon>Lyophyllaceae</taxon>
        <taxon>Sphagnurus</taxon>
    </lineage>
</organism>
<proteinExistence type="predicted"/>
<dbReference type="InterPro" id="IPR046521">
    <property type="entry name" value="DUF6698"/>
</dbReference>
<protein>
    <submittedName>
        <fullName evidence="2">Uncharacterized protein</fullName>
    </submittedName>
</protein>
<evidence type="ECO:0000256" key="1">
    <source>
        <dbReference type="SAM" id="MobiDB-lite"/>
    </source>
</evidence>
<dbReference type="Pfam" id="PF20414">
    <property type="entry name" value="DUF6698"/>
    <property type="match status" value="1"/>
</dbReference>
<evidence type="ECO:0000313" key="2">
    <source>
        <dbReference type="EMBL" id="KAG5635207.1"/>
    </source>
</evidence>
<feature type="compositionally biased region" description="Basic and acidic residues" evidence="1">
    <location>
        <begin position="138"/>
        <end position="148"/>
    </location>
</feature>
<dbReference type="OrthoDB" id="2662502at2759"/>
<dbReference type="AlphaFoldDB" id="A0A9P7FNA6"/>
<reference evidence="2" key="1">
    <citation type="submission" date="2021-02" db="EMBL/GenBank/DDBJ databases">
        <authorList>
            <person name="Nieuwenhuis M."/>
            <person name="Van De Peppel L.J.J."/>
        </authorList>
    </citation>
    <scope>NUCLEOTIDE SEQUENCE</scope>
    <source>
        <strain evidence="2">D49</strain>
    </source>
</reference>
<gene>
    <name evidence="2" type="ORF">H0H81_012057</name>
</gene>
<accession>A0A9P7FNA6</accession>
<comment type="caution">
    <text evidence="2">The sequence shown here is derived from an EMBL/GenBank/DDBJ whole genome shotgun (WGS) entry which is preliminary data.</text>
</comment>
<sequence length="280" mass="31493">MLTRGANEARSNDICAIKKNITEWLNQSSTTTPHIDPDDHSKRGLKHNTTGLLCPIELDWDNLEVQQKIHDCNEGYDVSESMYPRLLYKAGKGDPEDVEKGIFRNPLLVKVFLAIFTSLSSAKKVATFDVENPNDSDGSEKKTHKEPSSKAIKSNVAQKLNLNKVTPCTIAYSAVILHFLLSDAMAWKSMHNGFNYELFYNLIVDYFEDAEGDQAKECVKSLLAWWNRYVLDSLFYQNEANIRYRQIFPKCSAATAASRASIKKLCEQRACRKAGAGAKA</sequence>